<keyword evidence="4 6" id="KW-0472">Membrane</keyword>
<dbReference type="SUPFAM" id="SSF103473">
    <property type="entry name" value="MFS general substrate transporter"/>
    <property type="match status" value="1"/>
</dbReference>
<evidence type="ECO:0000313" key="9">
    <source>
        <dbReference type="Proteomes" id="UP000812966"/>
    </source>
</evidence>
<evidence type="ECO:0000256" key="3">
    <source>
        <dbReference type="ARBA" id="ARBA00022989"/>
    </source>
</evidence>
<dbReference type="PROSITE" id="PS50850">
    <property type="entry name" value="MFS"/>
    <property type="match status" value="1"/>
</dbReference>
<dbReference type="PANTHER" id="PTHR23502:SF45">
    <property type="entry name" value="MAJOR FACILITATOR SUPERFAMILY (MFS) PROFILE DOMAIN-CONTAINING PROTEIN"/>
    <property type="match status" value="1"/>
</dbReference>
<feature type="transmembrane region" description="Helical" evidence="6">
    <location>
        <begin position="457"/>
        <end position="476"/>
    </location>
</feature>
<feature type="transmembrane region" description="Helical" evidence="6">
    <location>
        <begin position="213"/>
        <end position="231"/>
    </location>
</feature>
<comment type="caution">
    <text evidence="8">The sequence shown here is derived from an EMBL/GenBank/DDBJ whole genome shotgun (WGS) entry which is preliminary data.</text>
</comment>
<accession>A0A8K0NP28</accession>
<feature type="transmembrane region" description="Helical" evidence="6">
    <location>
        <begin position="243"/>
        <end position="263"/>
    </location>
</feature>
<feature type="transmembrane region" description="Helical" evidence="6">
    <location>
        <begin position="526"/>
        <end position="544"/>
    </location>
</feature>
<organism evidence="8 9">
    <name type="scientific">Filobasidium floriforme</name>
    <dbReference type="NCBI Taxonomy" id="5210"/>
    <lineage>
        <taxon>Eukaryota</taxon>
        <taxon>Fungi</taxon>
        <taxon>Dikarya</taxon>
        <taxon>Basidiomycota</taxon>
        <taxon>Agaricomycotina</taxon>
        <taxon>Tremellomycetes</taxon>
        <taxon>Filobasidiales</taxon>
        <taxon>Filobasidiaceae</taxon>
        <taxon>Filobasidium</taxon>
    </lineage>
</organism>
<dbReference type="Pfam" id="PF07690">
    <property type="entry name" value="MFS_1"/>
    <property type="match status" value="1"/>
</dbReference>
<dbReference type="EMBL" id="JABELV010000125">
    <property type="protein sequence ID" value="KAG7530192.1"/>
    <property type="molecule type" value="Genomic_DNA"/>
</dbReference>
<feature type="transmembrane region" description="Helical" evidence="6">
    <location>
        <begin position="378"/>
        <end position="404"/>
    </location>
</feature>
<sequence length="588" mass="64819">MNNVTQNAAQAPKAVAHVATAAPKVAGRQAAQAPTLANKRARSFARAVHRPSYVRTTDPEDCEKGIIGGGKGWRVRSAQEGKASEDEETRIGSEQSSRNEKESDPYDFPATYTKKSKDKEGNEVILLKFVEGDREDPLNWSRAYKWYTTGLLCCMTLFIGLATTSYSSSIGSMTRQLGVSELAGQGGLTTFNGVCAIAPLIIGPLTEVTGRRYTYIFSHMFFVLTFLLLALKNNIAQVLIGRGILGMFGSVGTILVGGTFGDIWKPVDRTVPTALFSYVAIFGTVAAPIYAGFVDESLGPWWQEWIQMIQNGVLLVVVALTLKETRGDVKLKKRAKQIRRITGDDRYIAEIELEARNFADLLVQSSVKAIHLLITEPVLFAFGLWIAFAWFTTFVFLSVIPITFEEKKGWSHGIAGLPYIALCIGVSIAFGVNFISERMYRRKHEESGGKNVPEARLYLSLWLGWTLPGGLFIYSFTQYERLHWIGPCFGLVLIGSGIFSIFNGVYDYTNDSYGQQASSGIAGQGLMRNMLAAVGPLFASQMFHNMGSQYAGLLMALIATLLTPIPFILFKWGPTLRKRSKVASQYTD</sequence>
<dbReference type="AlphaFoldDB" id="A0A8K0NP28"/>
<keyword evidence="9" id="KW-1185">Reference proteome</keyword>
<evidence type="ECO:0000259" key="7">
    <source>
        <dbReference type="PROSITE" id="PS50850"/>
    </source>
</evidence>
<dbReference type="InterPro" id="IPR036259">
    <property type="entry name" value="MFS_trans_sf"/>
</dbReference>
<dbReference type="GO" id="GO:0022857">
    <property type="term" value="F:transmembrane transporter activity"/>
    <property type="evidence" value="ECO:0007669"/>
    <property type="project" value="InterPro"/>
</dbReference>
<dbReference type="Gene3D" id="1.20.1250.20">
    <property type="entry name" value="MFS general substrate transporter like domains"/>
    <property type="match status" value="1"/>
</dbReference>
<dbReference type="InterPro" id="IPR020846">
    <property type="entry name" value="MFS_dom"/>
</dbReference>
<evidence type="ECO:0000256" key="4">
    <source>
        <dbReference type="ARBA" id="ARBA00023136"/>
    </source>
</evidence>
<feature type="domain" description="Major facilitator superfamily (MFS) profile" evidence="7">
    <location>
        <begin position="148"/>
        <end position="574"/>
    </location>
</feature>
<reference evidence="8" key="1">
    <citation type="submission" date="2020-04" db="EMBL/GenBank/DDBJ databases">
        <title>Analysis of mating type loci in Filobasidium floriforme.</title>
        <authorList>
            <person name="Nowrousian M."/>
        </authorList>
    </citation>
    <scope>NUCLEOTIDE SEQUENCE</scope>
    <source>
        <strain evidence="8">CBS 6242</strain>
    </source>
</reference>
<dbReference type="GO" id="GO:0005886">
    <property type="term" value="C:plasma membrane"/>
    <property type="evidence" value="ECO:0007669"/>
    <property type="project" value="TreeGrafter"/>
</dbReference>
<evidence type="ECO:0000256" key="5">
    <source>
        <dbReference type="SAM" id="MobiDB-lite"/>
    </source>
</evidence>
<dbReference type="PANTHER" id="PTHR23502">
    <property type="entry name" value="MAJOR FACILITATOR SUPERFAMILY"/>
    <property type="match status" value="1"/>
</dbReference>
<feature type="transmembrane region" description="Helical" evidence="6">
    <location>
        <begin position="144"/>
        <end position="162"/>
    </location>
</feature>
<name>A0A8K0NP28_9TREE</name>
<feature type="transmembrane region" description="Helical" evidence="6">
    <location>
        <begin position="482"/>
        <end position="506"/>
    </location>
</feature>
<keyword evidence="2 6" id="KW-0812">Transmembrane</keyword>
<feature type="transmembrane region" description="Helical" evidence="6">
    <location>
        <begin position="416"/>
        <end position="436"/>
    </location>
</feature>
<dbReference type="InterPro" id="IPR011701">
    <property type="entry name" value="MFS"/>
</dbReference>
<feature type="region of interest" description="Disordered" evidence="5">
    <location>
        <begin position="55"/>
        <end position="114"/>
    </location>
</feature>
<dbReference type="Proteomes" id="UP000812966">
    <property type="component" value="Unassembled WGS sequence"/>
</dbReference>
<dbReference type="OrthoDB" id="5376138at2759"/>
<feature type="transmembrane region" description="Helical" evidence="6">
    <location>
        <begin position="550"/>
        <end position="570"/>
    </location>
</feature>
<dbReference type="FunFam" id="1.20.1250.20:FF:000082">
    <property type="entry name" value="MFS multidrug transporter, putative"/>
    <property type="match status" value="1"/>
</dbReference>
<feature type="transmembrane region" description="Helical" evidence="6">
    <location>
        <begin position="275"/>
        <end position="293"/>
    </location>
</feature>
<evidence type="ECO:0000313" key="8">
    <source>
        <dbReference type="EMBL" id="KAG7530192.1"/>
    </source>
</evidence>
<evidence type="ECO:0000256" key="6">
    <source>
        <dbReference type="SAM" id="Phobius"/>
    </source>
</evidence>
<proteinExistence type="predicted"/>
<protein>
    <recommendedName>
        <fullName evidence="7">Major facilitator superfamily (MFS) profile domain-containing protein</fullName>
    </recommendedName>
</protein>
<feature type="transmembrane region" description="Helical" evidence="6">
    <location>
        <begin position="182"/>
        <end position="201"/>
    </location>
</feature>
<gene>
    <name evidence="8" type="ORF">FFLO_05185</name>
</gene>
<evidence type="ECO:0000256" key="1">
    <source>
        <dbReference type="ARBA" id="ARBA00004141"/>
    </source>
</evidence>
<keyword evidence="3 6" id="KW-1133">Transmembrane helix</keyword>
<evidence type="ECO:0000256" key="2">
    <source>
        <dbReference type="ARBA" id="ARBA00022692"/>
    </source>
</evidence>
<comment type="subcellular location">
    <subcellularLocation>
        <location evidence="1">Membrane</location>
        <topology evidence="1">Multi-pass membrane protein</topology>
    </subcellularLocation>
</comment>
<feature type="transmembrane region" description="Helical" evidence="6">
    <location>
        <begin position="305"/>
        <end position="322"/>
    </location>
</feature>